<gene>
    <name evidence="7" type="ORF">E1298_03040</name>
</gene>
<dbReference type="RefSeq" id="WP_131889182.1">
    <property type="nucleotide sequence ID" value="NZ_SMKU01000006.1"/>
</dbReference>
<dbReference type="SMART" id="SM00829">
    <property type="entry name" value="PKS_ER"/>
    <property type="match status" value="1"/>
</dbReference>
<dbReference type="SUPFAM" id="SSF51735">
    <property type="entry name" value="NAD(P)-binding Rossmann-fold domains"/>
    <property type="match status" value="1"/>
</dbReference>
<feature type="domain" description="Enoyl reductase (ER)" evidence="6">
    <location>
        <begin position="8"/>
        <end position="297"/>
    </location>
</feature>
<dbReference type="EMBL" id="SMKU01000006">
    <property type="protein sequence ID" value="TDD96431.1"/>
    <property type="molecule type" value="Genomic_DNA"/>
</dbReference>
<protein>
    <submittedName>
        <fullName evidence="7">Zinc-binding alcohol dehydrogenase</fullName>
    </submittedName>
</protein>
<dbReference type="InterPro" id="IPR020843">
    <property type="entry name" value="ER"/>
</dbReference>
<dbReference type="Gene3D" id="3.40.50.720">
    <property type="entry name" value="NAD(P)-binding Rossmann-like Domain"/>
    <property type="match status" value="1"/>
</dbReference>
<evidence type="ECO:0000313" key="7">
    <source>
        <dbReference type="EMBL" id="TDD96431.1"/>
    </source>
</evidence>
<dbReference type="AlphaFoldDB" id="A0A4R5C9A0"/>
<dbReference type="Proteomes" id="UP000294513">
    <property type="component" value="Unassembled WGS sequence"/>
</dbReference>
<reference evidence="7 8" key="1">
    <citation type="submission" date="2019-03" db="EMBL/GenBank/DDBJ databases">
        <title>Draft genome sequences of novel Actinobacteria.</title>
        <authorList>
            <person name="Sahin N."/>
            <person name="Ay H."/>
            <person name="Saygin H."/>
        </authorList>
    </citation>
    <scope>NUCLEOTIDE SEQUENCE [LARGE SCALE GENOMIC DNA]</scope>
    <source>
        <strain evidence="7 8">H3C3</strain>
    </source>
</reference>
<evidence type="ECO:0000256" key="2">
    <source>
        <dbReference type="ARBA" id="ARBA00008072"/>
    </source>
</evidence>
<evidence type="ECO:0000259" key="6">
    <source>
        <dbReference type="SMART" id="SM00829"/>
    </source>
</evidence>
<evidence type="ECO:0000256" key="4">
    <source>
        <dbReference type="ARBA" id="ARBA00022833"/>
    </source>
</evidence>
<evidence type="ECO:0000256" key="1">
    <source>
        <dbReference type="ARBA" id="ARBA00001947"/>
    </source>
</evidence>
<dbReference type="OrthoDB" id="9781588at2"/>
<dbReference type="SUPFAM" id="SSF50129">
    <property type="entry name" value="GroES-like"/>
    <property type="match status" value="1"/>
</dbReference>
<sequence>MNRRWVLTAPRQMELQTFAAPEPAPDEVTVRTEISAVSAGSELHAYRTGPSAFMESPGYLTVGTITAKGSQAQSLQLGDRVFVPAPHGGLTTMPAHRAVPVPPELPSEEAVLTYLASLGLYCLHAGTYQAGENVAVIGLGVVGVCAALVAALAGARVHAVDTDDARLGLAAELGLHTWNARPADLQDEILSASPQGIDLVVETSGVWAGLDTAARLCRSGSRICVLGVYRDPPSRETGTALHERLLSFPARFHYENLRLIGCANHPWEGPGSQITRWSVQRALHYLMECQVDERLALSPVITHRIPPEGLPDLYHRLDTGDRSILAAVIHWP</sequence>
<dbReference type="PANTHER" id="PTHR43350">
    <property type="entry name" value="NAD-DEPENDENT ALCOHOL DEHYDROGENASE"/>
    <property type="match status" value="1"/>
</dbReference>
<keyword evidence="8" id="KW-1185">Reference proteome</keyword>
<comment type="cofactor">
    <cofactor evidence="1">
        <name>Zn(2+)</name>
        <dbReference type="ChEBI" id="CHEBI:29105"/>
    </cofactor>
</comment>
<dbReference type="Pfam" id="PF00107">
    <property type="entry name" value="ADH_zinc_N"/>
    <property type="match status" value="1"/>
</dbReference>
<comment type="similarity">
    <text evidence="2">Belongs to the zinc-containing alcohol dehydrogenase family.</text>
</comment>
<dbReference type="GO" id="GO:0046872">
    <property type="term" value="F:metal ion binding"/>
    <property type="evidence" value="ECO:0007669"/>
    <property type="project" value="UniProtKB-KW"/>
</dbReference>
<dbReference type="Gene3D" id="3.90.180.10">
    <property type="entry name" value="Medium-chain alcohol dehydrogenases, catalytic domain"/>
    <property type="match status" value="2"/>
</dbReference>
<dbReference type="InterPro" id="IPR013149">
    <property type="entry name" value="ADH-like_C"/>
</dbReference>
<accession>A0A4R5C9A0</accession>
<dbReference type="PANTHER" id="PTHR43350:SF19">
    <property type="entry name" value="D-GULOSIDE 3-DEHYDROGENASE"/>
    <property type="match status" value="1"/>
</dbReference>
<organism evidence="7 8">
    <name type="scientific">Actinomadura rubrisoli</name>
    <dbReference type="NCBI Taxonomy" id="2530368"/>
    <lineage>
        <taxon>Bacteria</taxon>
        <taxon>Bacillati</taxon>
        <taxon>Actinomycetota</taxon>
        <taxon>Actinomycetes</taxon>
        <taxon>Streptosporangiales</taxon>
        <taxon>Thermomonosporaceae</taxon>
        <taxon>Actinomadura</taxon>
    </lineage>
</organism>
<proteinExistence type="inferred from homology"/>
<dbReference type="InterPro" id="IPR036291">
    <property type="entry name" value="NAD(P)-bd_dom_sf"/>
</dbReference>
<name>A0A4R5C9A0_9ACTN</name>
<evidence type="ECO:0000256" key="5">
    <source>
        <dbReference type="ARBA" id="ARBA00023002"/>
    </source>
</evidence>
<comment type="caution">
    <text evidence="7">The sequence shown here is derived from an EMBL/GenBank/DDBJ whole genome shotgun (WGS) entry which is preliminary data.</text>
</comment>
<evidence type="ECO:0000313" key="8">
    <source>
        <dbReference type="Proteomes" id="UP000294513"/>
    </source>
</evidence>
<keyword evidence="4" id="KW-0862">Zinc</keyword>
<evidence type="ECO:0000256" key="3">
    <source>
        <dbReference type="ARBA" id="ARBA00022723"/>
    </source>
</evidence>
<keyword evidence="5" id="KW-0560">Oxidoreductase</keyword>
<keyword evidence="3" id="KW-0479">Metal-binding</keyword>
<dbReference type="GO" id="GO:0016491">
    <property type="term" value="F:oxidoreductase activity"/>
    <property type="evidence" value="ECO:0007669"/>
    <property type="project" value="UniProtKB-KW"/>
</dbReference>
<dbReference type="CDD" id="cd08255">
    <property type="entry name" value="2-desacetyl-2-hydroxyethyl_bacteriochlorophyllide_like"/>
    <property type="match status" value="1"/>
</dbReference>
<dbReference type="InterPro" id="IPR011032">
    <property type="entry name" value="GroES-like_sf"/>
</dbReference>